<evidence type="ECO:0000259" key="1">
    <source>
        <dbReference type="Pfam" id="PF13439"/>
    </source>
</evidence>
<gene>
    <name evidence="2" type="ORF">ACG02S_21440</name>
</gene>
<dbReference type="InterPro" id="IPR028098">
    <property type="entry name" value="Glyco_trans_4-like_N"/>
</dbReference>
<keyword evidence="3" id="KW-1185">Reference proteome</keyword>
<proteinExistence type="predicted"/>
<comment type="caution">
    <text evidence="2">The sequence shown here is derived from an EMBL/GenBank/DDBJ whole genome shotgun (WGS) entry which is preliminary data.</text>
</comment>
<dbReference type="InterPro" id="IPR050194">
    <property type="entry name" value="Glycosyltransferase_grp1"/>
</dbReference>
<dbReference type="EMBL" id="JBIGHY010000009">
    <property type="protein sequence ID" value="MFG6416462.1"/>
    <property type="molecule type" value="Genomic_DNA"/>
</dbReference>
<keyword evidence="2" id="KW-0808">Transferase</keyword>
<feature type="domain" description="Glycosyltransferase subfamily 4-like N-terminal" evidence="1">
    <location>
        <begin position="23"/>
        <end position="190"/>
    </location>
</feature>
<reference evidence="2 3" key="1">
    <citation type="submission" date="2024-09" db="EMBL/GenBank/DDBJ databases">
        <title>Novel species of the genus Pelomonas and Roseateles isolated from streams.</title>
        <authorList>
            <person name="Lu H."/>
        </authorList>
    </citation>
    <scope>NUCLEOTIDE SEQUENCE [LARGE SCALE GENOMIC DNA]</scope>
    <source>
        <strain evidence="2 3">DC23W</strain>
    </source>
</reference>
<dbReference type="Proteomes" id="UP001606300">
    <property type="component" value="Unassembled WGS sequence"/>
</dbReference>
<dbReference type="CDD" id="cd03814">
    <property type="entry name" value="GT4-like"/>
    <property type="match status" value="1"/>
</dbReference>
<protein>
    <submittedName>
        <fullName evidence="2">Glycosyltransferase family 4 protein</fullName>
        <ecNumber evidence="2">2.4.-.-</ecNumber>
    </submittedName>
</protein>
<dbReference type="SUPFAM" id="SSF53756">
    <property type="entry name" value="UDP-Glycosyltransferase/glycogen phosphorylase"/>
    <property type="match status" value="1"/>
</dbReference>
<dbReference type="Pfam" id="PF13692">
    <property type="entry name" value="Glyco_trans_1_4"/>
    <property type="match status" value="1"/>
</dbReference>
<dbReference type="RefSeq" id="WP_394472524.1">
    <property type="nucleotide sequence ID" value="NZ_JBIGHY010000009.1"/>
</dbReference>
<name>A0ABW7ETL0_9BURK</name>
<dbReference type="GO" id="GO:0016757">
    <property type="term" value="F:glycosyltransferase activity"/>
    <property type="evidence" value="ECO:0007669"/>
    <property type="project" value="UniProtKB-KW"/>
</dbReference>
<accession>A0ABW7ETL0</accession>
<keyword evidence="2" id="KW-0328">Glycosyltransferase</keyword>
<organism evidence="2 3">
    <name type="scientific">Pelomonas dachongensis</name>
    <dbReference type="NCBI Taxonomy" id="3299029"/>
    <lineage>
        <taxon>Bacteria</taxon>
        <taxon>Pseudomonadati</taxon>
        <taxon>Pseudomonadota</taxon>
        <taxon>Betaproteobacteria</taxon>
        <taxon>Burkholderiales</taxon>
        <taxon>Sphaerotilaceae</taxon>
        <taxon>Roseateles</taxon>
    </lineage>
</organism>
<dbReference type="PANTHER" id="PTHR45947">
    <property type="entry name" value="SULFOQUINOVOSYL TRANSFERASE SQD2"/>
    <property type="match status" value="1"/>
</dbReference>
<dbReference type="Gene3D" id="3.40.50.2000">
    <property type="entry name" value="Glycogen Phosphorylase B"/>
    <property type="match status" value="2"/>
</dbReference>
<sequence>MPIRIEDATVRIAYVTDTFPPEINGVALTAERALAHLRGAGHAVQLIHPRRPGEASRRDADEWRCGGAPLPLYPGLRVGLATPGVLRALWREHGGLPDLVHVATPGPLGWAALSAARAAGVPASADFRTNFHSYCSHYGLGWLAPVVLGHLKRVHALADLNFVPTAELAGLLTAQGFERLQVLGQGVDAQLFSPTRRDAPLREDWRAGTEHRVMLYVGRLAAEKNVGLALHTFERLSARRPGLRMVVVGDGPMRERLQRQHPSVRFVGMQTGAALARHYASADVFLYPSLTDVFGNVTLEALASGLAVAAFDTGAAARHVRDGVSGCLTPPSLGLAAADAFLDAATRALEASAPGGAMRRQAREATLQAGWPPVLRRFEQQLIQLASASRAVPALALAA</sequence>
<dbReference type="EC" id="2.4.-.-" evidence="2"/>
<dbReference type="Pfam" id="PF13439">
    <property type="entry name" value="Glyco_transf_4"/>
    <property type="match status" value="1"/>
</dbReference>
<evidence type="ECO:0000313" key="3">
    <source>
        <dbReference type="Proteomes" id="UP001606300"/>
    </source>
</evidence>
<dbReference type="PANTHER" id="PTHR45947:SF3">
    <property type="entry name" value="SULFOQUINOVOSYL TRANSFERASE SQD2"/>
    <property type="match status" value="1"/>
</dbReference>
<evidence type="ECO:0000313" key="2">
    <source>
        <dbReference type="EMBL" id="MFG6416462.1"/>
    </source>
</evidence>